<sequence>MGRKILKKNSARPIFRSATIFFLPVFLGLSMIYGETDSGLLWDSFGVFSSSERSSRKAANNEKESGMGEEKPVLFFSALTFKGPFEAKLLSDFIPTENQTWESIPGMNTLLPKPPQTGRGRREFFALYPSLGKEEIFVMALSTTSQPKPGSGEAYVGATTERRAFDALTDVRSQSTPLPGANQNISRGIDNQAGNLLLGYFTGHAGVHMGLGMRMAGNGVGLAVPESARSSIGVSYSIFSGASNQNQLDFFLQVSGVKRFNDKTLIPVEPTVTFKGWPQGYEYYVNPGFSVSTRNLRFEGLVRVPLHQPFPTTDGMLTSEIQGQLGVKYSFSESSPNLPK</sequence>
<evidence type="ECO:0000313" key="1">
    <source>
        <dbReference type="EMBL" id="EPG72555.1"/>
    </source>
</evidence>
<reference evidence="1" key="1">
    <citation type="submission" date="2013-04" db="EMBL/GenBank/DDBJ databases">
        <authorList>
            <person name="Harkins D.M."/>
            <person name="Durkin A.S."/>
            <person name="Selengut J.D."/>
            <person name="Sanka R."/>
            <person name="DePew J."/>
            <person name="Purushe J."/>
            <person name="Ahmed A."/>
            <person name="van der Linden H."/>
            <person name="Goris M.G.A."/>
            <person name="Hartskeerl R.A."/>
            <person name="Vinetz J.M."/>
            <person name="Sutton G.G."/>
            <person name="Nelson W.C."/>
            <person name="Fouts D.E."/>
        </authorList>
    </citation>
    <scope>NUCLEOTIDE SEQUENCE [LARGE SCALE GENOMIC DNA]</scope>
    <source>
        <strain evidence="1">BUT 6</strain>
    </source>
</reference>
<comment type="caution">
    <text evidence="1">The sequence shown here is derived from an EMBL/GenBank/DDBJ whole genome shotgun (WGS) entry which is preliminary data.</text>
</comment>
<organism evidence="1 2">
    <name type="scientific">Leptospira fainei serovar Hurstbridge str. BUT 6</name>
    <dbReference type="NCBI Taxonomy" id="1193011"/>
    <lineage>
        <taxon>Bacteria</taxon>
        <taxon>Pseudomonadati</taxon>
        <taxon>Spirochaetota</taxon>
        <taxon>Spirochaetia</taxon>
        <taxon>Leptospirales</taxon>
        <taxon>Leptospiraceae</taxon>
        <taxon>Leptospira</taxon>
    </lineage>
</organism>
<name>S3V844_9LEPT</name>
<keyword evidence="2" id="KW-1185">Reference proteome</keyword>
<dbReference type="Proteomes" id="UP000014540">
    <property type="component" value="Unassembled WGS sequence"/>
</dbReference>
<dbReference type="EMBL" id="AKWZ02000011">
    <property type="protein sequence ID" value="EPG72555.1"/>
    <property type="molecule type" value="Genomic_DNA"/>
</dbReference>
<dbReference type="RefSeq" id="WP_016551124.1">
    <property type="nucleotide sequence ID" value="NZ_AKWZ02000011.1"/>
</dbReference>
<proteinExistence type="predicted"/>
<protein>
    <submittedName>
        <fullName evidence="1">Uncharacterized protein</fullName>
    </submittedName>
</protein>
<gene>
    <name evidence="1" type="ORF">LEP1GSC058_1036</name>
</gene>
<dbReference type="AlphaFoldDB" id="S3V844"/>
<dbReference type="OrthoDB" id="320036at2"/>
<evidence type="ECO:0000313" key="2">
    <source>
        <dbReference type="Proteomes" id="UP000014540"/>
    </source>
</evidence>
<dbReference type="NCBIfam" id="NF047532">
    <property type="entry name" value="LIC_20087_fam"/>
    <property type="match status" value="1"/>
</dbReference>
<accession>S3V844</accession>